<dbReference type="PANTHER" id="PTHR43095:SF5">
    <property type="entry name" value="XYLULOSE KINASE"/>
    <property type="match status" value="1"/>
</dbReference>
<accession>A0A3D9SCX8</accession>
<dbReference type="Proteomes" id="UP000256304">
    <property type="component" value="Unassembled WGS sequence"/>
</dbReference>
<dbReference type="RefSeq" id="WP_116187646.1">
    <property type="nucleotide sequence ID" value="NZ_QTTN01000003.1"/>
</dbReference>
<dbReference type="CDD" id="cd07777">
    <property type="entry name" value="ASKHA_NBD_FGGY_SHK"/>
    <property type="match status" value="1"/>
</dbReference>
<feature type="domain" description="Carbohydrate kinase FGGY N-terminal" evidence="4">
    <location>
        <begin position="5"/>
        <end position="218"/>
    </location>
</feature>
<dbReference type="SUPFAM" id="SSF53067">
    <property type="entry name" value="Actin-like ATPase domain"/>
    <property type="match status" value="2"/>
</dbReference>
<comment type="caution">
    <text evidence="5">The sequence shown here is derived from an EMBL/GenBank/DDBJ whole genome shotgun (WGS) entry which is preliminary data.</text>
</comment>
<evidence type="ECO:0000256" key="3">
    <source>
        <dbReference type="ARBA" id="ARBA00022777"/>
    </source>
</evidence>
<evidence type="ECO:0000259" key="4">
    <source>
        <dbReference type="Pfam" id="PF00370"/>
    </source>
</evidence>
<dbReference type="AlphaFoldDB" id="A0A3D9SCX8"/>
<dbReference type="OrthoDB" id="8434698at2"/>
<dbReference type="Pfam" id="PF00370">
    <property type="entry name" value="FGGY_N"/>
    <property type="match status" value="1"/>
</dbReference>
<dbReference type="Gene3D" id="3.30.420.40">
    <property type="match status" value="2"/>
</dbReference>
<dbReference type="InterPro" id="IPR000577">
    <property type="entry name" value="Carb_kinase_FGGY"/>
</dbReference>
<name>A0A3D9SCX8_9BACL</name>
<comment type="similarity">
    <text evidence="1">Belongs to the FGGY kinase family.</text>
</comment>
<organism evidence="5 6">
    <name type="scientific">Paenibacillus taihuensis</name>
    <dbReference type="NCBI Taxonomy" id="1156355"/>
    <lineage>
        <taxon>Bacteria</taxon>
        <taxon>Bacillati</taxon>
        <taxon>Bacillota</taxon>
        <taxon>Bacilli</taxon>
        <taxon>Bacillales</taxon>
        <taxon>Paenibacillaceae</taxon>
        <taxon>Paenibacillus</taxon>
    </lineage>
</organism>
<dbReference type="InterPro" id="IPR043129">
    <property type="entry name" value="ATPase_NBD"/>
</dbReference>
<protein>
    <submittedName>
        <fullName evidence="5">Sedoheptulokinase</fullName>
    </submittedName>
</protein>
<gene>
    <name evidence="5" type="ORF">A8990_10314</name>
</gene>
<dbReference type="EMBL" id="QTTN01000003">
    <property type="protein sequence ID" value="REE92716.1"/>
    <property type="molecule type" value="Genomic_DNA"/>
</dbReference>
<keyword evidence="3 5" id="KW-0418">Kinase</keyword>
<dbReference type="InterPro" id="IPR018484">
    <property type="entry name" value="FGGY_N"/>
</dbReference>
<dbReference type="InterPro" id="IPR050406">
    <property type="entry name" value="FGGY_Carb_Kinase"/>
</dbReference>
<keyword evidence="2" id="KW-0808">Transferase</keyword>
<reference evidence="5 6" key="1">
    <citation type="submission" date="2018-08" db="EMBL/GenBank/DDBJ databases">
        <title>Genomic Encyclopedia of Type Strains, Phase III (KMG-III): the genomes of soil and plant-associated and newly described type strains.</title>
        <authorList>
            <person name="Whitman W."/>
        </authorList>
    </citation>
    <scope>NUCLEOTIDE SEQUENCE [LARGE SCALE GENOMIC DNA]</scope>
    <source>
        <strain evidence="5 6">CGMCC 1.10966</strain>
    </source>
</reference>
<evidence type="ECO:0000313" key="5">
    <source>
        <dbReference type="EMBL" id="REE92716.1"/>
    </source>
</evidence>
<dbReference type="PIRSF" id="PIRSF000538">
    <property type="entry name" value="GlpK"/>
    <property type="match status" value="1"/>
</dbReference>
<sequence length="462" mass="48566">MKLAGIDIGTTSIGIVIVSSESGKTELVAIKANDAQLPSERSWERAQNPERIVEIVRELISGCGPAWSDVSAIGVSCQMHGMLYVDRSGRSVSPLFTWQDGRGDLMKPDSADTYADHLSKLTRHPMSSGFGLTTHYYNVLNDEVPADAAALCSIGDYVAMQLTGTAIPLIDASNAASFGLFSNKLADFDADAVARSGMNAAILPPVCAGTGIAGITPDGKQVACAIGDNQASFIGSVPDLIGTMLLNIGTGSQMSAYTEELEEIPGLETRPFPGGGFLLVGAPLSGGKSYALLEQFFKSVCLAFGGGTEAKDQHLYERMNALAEEVLNSPLNAGLGQLRVGTQFYGTRQDPFERGHIAGLSADNFTPGYLAAGVLTGIVDELMGFVHLLPENLRASLNKAAGAGNGIRRNAVMQRLLRERLKLPLHLAEAKEEACFGAAIYAAAAAGAFPDIHAAMAAMKRG</sequence>
<keyword evidence="6" id="KW-1185">Reference proteome</keyword>
<dbReference type="GO" id="GO:0016301">
    <property type="term" value="F:kinase activity"/>
    <property type="evidence" value="ECO:0007669"/>
    <property type="project" value="UniProtKB-KW"/>
</dbReference>
<evidence type="ECO:0000313" key="6">
    <source>
        <dbReference type="Proteomes" id="UP000256304"/>
    </source>
</evidence>
<proteinExistence type="inferred from homology"/>
<dbReference type="GO" id="GO:0005975">
    <property type="term" value="P:carbohydrate metabolic process"/>
    <property type="evidence" value="ECO:0007669"/>
    <property type="project" value="InterPro"/>
</dbReference>
<dbReference type="PANTHER" id="PTHR43095">
    <property type="entry name" value="SUGAR KINASE"/>
    <property type="match status" value="1"/>
</dbReference>
<evidence type="ECO:0000256" key="1">
    <source>
        <dbReference type="ARBA" id="ARBA00009156"/>
    </source>
</evidence>
<evidence type="ECO:0000256" key="2">
    <source>
        <dbReference type="ARBA" id="ARBA00022679"/>
    </source>
</evidence>